<sequence>MSVDRLAALEARVAALEAAAASQVAATADPSEGLPTSSELAHQLADQLGGRDAIGFFGALTTQRGPVGWSWARTQDWLTDQDWRLAADRLDALANPVRLELLRLIMAGTDTTAGLAADEALGSTGQLHHHLRILIAAGWVEHQGRGRYAIPPARAVPLAVVLTIALPSS</sequence>
<gene>
    <name evidence="2" type="ORF">CGZ92_06035</name>
</gene>
<dbReference type="InterPro" id="IPR036388">
    <property type="entry name" value="WH-like_DNA-bd_sf"/>
</dbReference>
<evidence type="ECO:0000313" key="3">
    <source>
        <dbReference type="Proteomes" id="UP000216533"/>
    </source>
</evidence>
<dbReference type="CDD" id="cd00090">
    <property type="entry name" value="HTH_ARSR"/>
    <property type="match status" value="1"/>
</dbReference>
<dbReference type="InterPro" id="IPR011991">
    <property type="entry name" value="ArsR-like_HTH"/>
</dbReference>
<evidence type="ECO:0000259" key="1">
    <source>
        <dbReference type="PROSITE" id="PS50987"/>
    </source>
</evidence>
<accession>A0A255E8D5</accession>
<dbReference type="Proteomes" id="UP000216533">
    <property type="component" value="Unassembled WGS sequence"/>
</dbReference>
<dbReference type="EMBL" id="NMVI01000015">
    <property type="protein sequence ID" value="OYN87824.1"/>
    <property type="molecule type" value="Genomic_DNA"/>
</dbReference>
<dbReference type="GO" id="GO:0003700">
    <property type="term" value="F:DNA-binding transcription factor activity"/>
    <property type="evidence" value="ECO:0007669"/>
    <property type="project" value="InterPro"/>
</dbReference>
<evidence type="ECO:0000313" key="2">
    <source>
        <dbReference type="EMBL" id="OYN87824.1"/>
    </source>
</evidence>
<dbReference type="Gene3D" id="1.10.10.10">
    <property type="entry name" value="Winged helix-like DNA-binding domain superfamily/Winged helix DNA-binding domain"/>
    <property type="match status" value="1"/>
</dbReference>
<dbReference type="SUPFAM" id="SSF46785">
    <property type="entry name" value="Winged helix' DNA-binding domain"/>
    <property type="match status" value="1"/>
</dbReference>
<protein>
    <submittedName>
        <fullName evidence="2">ArsR family transcriptional regulator</fullName>
    </submittedName>
</protein>
<organism evidence="2 3">
    <name type="scientific">Parenemella sanctibonifatiensis</name>
    <dbReference type="NCBI Taxonomy" id="2016505"/>
    <lineage>
        <taxon>Bacteria</taxon>
        <taxon>Bacillati</taxon>
        <taxon>Actinomycetota</taxon>
        <taxon>Actinomycetes</taxon>
        <taxon>Propionibacteriales</taxon>
        <taxon>Propionibacteriaceae</taxon>
        <taxon>Parenemella</taxon>
    </lineage>
</organism>
<dbReference type="RefSeq" id="WP_094450489.1">
    <property type="nucleotide sequence ID" value="NZ_NMVI01000015.1"/>
</dbReference>
<name>A0A255E8D5_9ACTN</name>
<proteinExistence type="predicted"/>
<dbReference type="InterPro" id="IPR036390">
    <property type="entry name" value="WH_DNA-bd_sf"/>
</dbReference>
<feature type="domain" description="HTH arsR-type" evidence="1">
    <location>
        <begin position="78"/>
        <end position="169"/>
    </location>
</feature>
<dbReference type="InterPro" id="IPR001845">
    <property type="entry name" value="HTH_ArsR_DNA-bd_dom"/>
</dbReference>
<reference evidence="2 3" key="1">
    <citation type="submission" date="2017-07" db="EMBL/GenBank/DDBJ databases">
        <title>Draft whole genome sequences of clinical Proprionibacteriaceae strains.</title>
        <authorList>
            <person name="Bernier A.-M."/>
            <person name="Bernard K."/>
            <person name="Domingo M.-C."/>
        </authorList>
    </citation>
    <scope>NUCLEOTIDE SEQUENCE [LARGE SCALE GENOMIC DNA]</scope>
    <source>
        <strain evidence="2 3">NML 160184</strain>
    </source>
</reference>
<dbReference type="PROSITE" id="PS50987">
    <property type="entry name" value="HTH_ARSR_2"/>
    <property type="match status" value="1"/>
</dbReference>
<comment type="caution">
    <text evidence="2">The sequence shown here is derived from an EMBL/GenBank/DDBJ whole genome shotgun (WGS) entry which is preliminary data.</text>
</comment>
<dbReference type="AlphaFoldDB" id="A0A255E8D5"/>